<dbReference type="AlphaFoldDB" id="A0A1M7E8A9"/>
<protein>
    <submittedName>
        <fullName evidence="2">Uncharacterized protein</fullName>
    </submittedName>
</protein>
<dbReference type="RefSeq" id="WP_073288018.1">
    <property type="nucleotide sequence ID" value="NZ_FRAS01000024.1"/>
</dbReference>
<organism evidence="2 3">
    <name type="scientific">Hymenobacter psychrotolerans DSM 18569</name>
    <dbReference type="NCBI Taxonomy" id="1121959"/>
    <lineage>
        <taxon>Bacteria</taxon>
        <taxon>Pseudomonadati</taxon>
        <taxon>Bacteroidota</taxon>
        <taxon>Cytophagia</taxon>
        <taxon>Cytophagales</taxon>
        <taxon>Hymenobacteraceae</taxon>
        <taxon>Hymenobacter</taxon>
    </lineage>
</organism>
<dbReference type="EMBL" id="FRAS01000024">
    <property type="protein sequence ID" value="SHL87900.1"/>
    <property type="molecule type" value="Genomic_DNA"/>
</dbReference>
<feature type="compositionally biased region" description="Basic and acidic residues" evidence="1">
    <location>
        <begin position="24"/>
        <end position="47"/>
    </location>
</feature>
<reference evidence="3" key="1">
    <citation type="submission" date="2016-11" db="EMBL/GenBank/DDBJ databases">
        <authorList>
            <person name="Varghese N."/>
            <person name="Submissions S."/>
        </authorList>
    </citation>
    <scope>NUCLEOTIDE SEQUENCE [LARGE SCALE GENOMIC DNA]</scope>
    <source>
        <strain evidence="3">DSM 18569</strain>
    </source>
</reference>
<dbReference type="OrthoDB" id="886608at2"/>
<proteinExistence type="predicted"/>
<evidence type="ECO:0000313" key="2">
    <source>
        <dbReference type="EMBL" id="SHL87900.1"/>
    </source>
</evidence>
<accession>A0A1M7E8A9</accession>
<gene>
    <name evidence="2" type="ORF">SAMN02746009_03548</name>
</gene>
<name>A0A1M7E8A9_9BACT</name>
<sequence>MAKNPIGFGRTTADPDPNGTGDGWRLHSGDAEEKSEQQREKPPRLPKAEPVYVGTIEGLEILGAYGLSPLAPLSNLEQQLLQVVAGLERKLDQYSEAS</sequence>
<dbReference type="Proteomes" id="UP000183947">
    <property type="component" value="Unassembled WGS sequence"/>
</dbReference>
<feature type="region of interest" description="Disordered" evidence="1">
    <location>
        <begin position="1"/>
        <end position="49"/>
    </location>
</feature>
<evidence type="ECO:0000313" key="3">
    <source>
        <dbReference type="Proteomes" id="UP000183947"/>
    </source>
</evidence>
<dbReference type="STRING" id="1121959.SAMN02746009_03548"/>
<keyword evidence="3" id="KW-1185">Reference proteome</keyword>
<evidence type="ECO:0000256" key="1">
    <source>
        <dbReference type="SAM" id="MobiDB-lite"/>
    </source>
</evidence>